<dbReference type="EMBL" id="CABWKQ010000002">
    <property type="protein sequence ID" value="VWX33049.1"/>
    <property type="molecule type" value="Genomic_DNA"/>
</dbReference>
<keyword evidence="1" id="KW-1133">Transmembrane helix</keyword>
<feature type="transmembrane region" description="Helical" evidence="1">
    <location>
        <begin position="12"/>
        <end position="32"/>
    </location>
</feature>
<keyword evidence="3" id="KW-1185">Reference proteome</keyword>
<reference evidence="2 3" key="1">
    <citation type="submission" date="2019-10" db="EMBL/GenBank/DDBJ databases">
        <authorList>
            <person name="Karimi E."/>
        </authorList>
    </citation>
    <scope>NUCLEOTIDE SEQUENCE [LARGE SCALE GENOMIC DNA]</scope>
    <source>
        <strain evidence="2">Exiguobacterium sp. 9Y</strain>
    </source>
</reference>
<organism evidence="2 3">
    <name type="scientific">Exiguobacterium oxidotolerans</name>
    <dbReference type="NCBI Taxonomy" id="223958"/>
    <lineage>
        <taxon>Bacteria</taxon>
        <taxon>Bacillati</taxon>
        <taxon>Bacillota</taxon>
        <taxon>Bacilli</taxon>
        <taxon>Bacillales</taxon>
        <taxon>Bacillales Family XII. Incertae Sedis</taxon>
        <taxon>Exiguobacterium</taxon>
    </lineage>
</organism>
<evidence type="ECO:0000313" key="3">
    <source>
        <dbReference type="Proteomes" id="UP000439752"/>
    </source>
</evidence>
<dbReference type="AlphaFoldDB" id="A0A653I2B8"/>
<accession>A0A653I2B8</accession>
<gene>
    <name evidence="2" type="ORF">EXIGUO9Y_100020</name>
</gene>
<name>A0A653I2B8_9BACL</name>
<feature type="transmembrane region" description="Helical" evidence="1">
    <location>
        <begin position="44"/>
        <end position="69"/>
    </location>
</feature>
<dbReference type="RefSeq" id="WP_159172655.1">
    <property type="nucleotide sequence ID" value="NZ_LR732308.1"/>
</dbReference>
<keyword evidence="1" id="KW-0472">Membrane</keyword>
<sequence>MDLIFMMKERLGLFAFLFAFLLLNALLLVAIWKVKVQLPKPLLVLLTMCCTFFIFATIGFIVSTLSFGYNS</sequence>
<keyword evidence="1" id="KW-0812">Transmembrane</keyword>
<evidence type="ECO:0000313" key="2">
    <source>
        <dbReference type="EMBL" id="VWX33049.1"/>
    </source>
</evidence>
<evidence type="ECO:0000256" key="1">
    <source>
        <dbReference type="SAM" id="Phobius"/>
    </source>
</evidence>
<dbReference type="Proteomes" id="UP000439752">
    <property type="component" value="Unassembled WGS sequence"/>
</dbReference>
<protein>
    <submittedName>
        <fullName evidence="2">Uncharacterized protein</fullName>
    </submittedName>
</protein>
<proteinExistence type="predicted"/>